<evidence type="ECO:0000313" key="5">
    <source>
        <dbReference type="EMBL" id="OHA22002.1"/>
    </source>
</evidence>
<name>A0A1G2MG75_9BACT</name>
<evidence type="ECO:0000259" key="3">
    <source>
        <dbReference type="Pfam" id="PF13359"/>
    </source>
</evidence>
<protein>
    <recommendedName>
        <fullName evidence="7">Transposase</fullName>
    </recommendedName>
</protein>
<feature type="domain" description="Transposase Helix-turn-helix" evidence="4">
    <location>
        <begin position="58"/>
        <end position="103"/>
    </location>
</feature>
<feature type="domain" description="DDE Tnp4" evidence="3">
    <location>
        <begin position="126"/>
        <end position="268"/>
    </location>
</feature>
<keyword evidence="2" id="KW-0479">Metal-binding</keyword>
<dbReference type="EMBL" id="MHRJ01000033">
    <property type="protein sequence ID" value="OHA22002.1"/>
    <property type="molecule type" value="Genomic_DNA"/>
</dbReference>
<evidence type="ECO:0000313" key="6">
    <source>
        <dbReference type="Proteomes" id="UP000176493"/>
    </source>
</evidence>
<gene>
    <name evidence="5" type="ORF">A2W52_01240</name>
</gene>
<organism evidence="5 6">
    <name type="scientific">Candidatus Taylorbacteria bacterium RIFCSPHIGHO2_02_49_25</name>
    <dbReference type="NCBI Taxonomy" id="1802305"/>
    <lineage>
        <taxon>Bacteria</taxon>
        <taxon>Candidatus Tayloriibacteriota</taxon>
    </lineage>
</organism>
<accession>A0A1G2MG75</accession>
<dbReference type="InterPro" id="IPR027806">
    <property type="entry name" value="HARBI1_dom"/>
</dbReference>
<sequence length="272" mass="31281">MNITKLKQHPKTFTRLFGIEPRKFDELVMKIYPLWIRAESKRLRHPRKIKKGSGRRYKLTLEDAVAMLLLYTRAYVSHVFLSALFDVHESAICRYFARIRPITETVFDLPTKNADLSEEEILKLVVDATEQRTERRRDGAGYSGKKKAHTVKTQIVVSAKGDIVHISESVPGNVHDKKLFDQSGVILPDTAKGDLAYLGTNIAIPLKSSKLHQLTQRQKDHNTRHSRKRIIVEHVFASLKAYRILADRFRGALAHYHQYFLIVCGLRNLARS</sequence>
<dbReference type="Proteomes" id="UP000176493">
    <property type="component" value="Unassembled WGS sequence"/>
</dbReference>
<evidence type="ECO:0000256" key="2">
    <source>
        <dbReference type="ARBA" id="ARBA00022723"/>
    </source>
</evidence>
<evidence type="ECO:0008006" key="7">
    <source>
        <dbReference type="Google" id="ProtNLM"/>
    </source>
</evidence>
<dbReference type="Pfam" id="PF13613">
    <property type="entry name" value="HTH_Tnp_4"/>
    <property type="match status" value="1"/>
</dbReference>
<dbReference type="PANTHER" id="PTHR23080">
    <property type="entry name" value="THAP DOMAIN PROTEIN"/>
    <property type="match status" value="1"/>
</dbReference>
<comment type="caution">
    <text evidence="5">The sequence shown here is derived from an EMBL/GenBank/DDBJ whole genome shotgun (WGS) entry which is preliminary data.</text>
</comment>
<dbReference type="AlphaFoldDB" id="A0A1G2MG75"/>
<evidence type="ECO:0000256" key="1">
    <source>
        <dbReference type="ARBA" id="ARBA00001968"/>
    </source>
</evidence>
<comment type="cofactor">
    <cofactor evidence="1">
        <name>a divalent metal cation</name>
        <dbReference type="ChEBI" id="CHEBI:60240"/>
    </cofactor>
</comment>
<reference evidence="5 6" key="1">
    <citation type="journal article" date="2016" name="Nat. Commun.">
        <title>Thousands of microbial genomes shed light on interconnected biogeochemical processes in an aquifer system.</title>
        <authorList>
            <person name="Anantharaman K."/>
            <person name="Brown C.T."/>
            <person name="Hug L.A."/>
            <person name="Sharon I."/>
            <person name="Castelle C.J."/>
            <person name="Probst A.J."/>
            <person name="Thomas B.C."/>
            <person name="Singh A."/>
            <person name="Wilkins M.J."/>
            <person name="Karaoz U."/>
            <person name="Brodie E.L."/>
            <person name="Williams K.H."/>
            <person name="Hubbard S.S."/>
            <person name="Banfield J.F."/>
        </authorList>
    </citation>
    <scope>NUCLEOTIDE SEQUENCE [LARGE SCALE GENOMIC DNA]</scope>
</reference>
<dbReference type="Pfam" id="PF13359">
    <property type="entry name" value="DDE_Tnp_4"/>
    <property type="match status" value="1"/>
</dbReference>
<dbReference type="GO" id="GO:0046872">
    <property type="term" value="F:metal ion binding"/>
    <property type="evidence" value="ECO:0007669"/>
    <property type="project" value="UniProtKB-KW"/>
</dbReference>
<dbReference type="InterPro" id="IPR027805">
    <property type="entry name" value="Transposase_HTH_dom"/>
</dbReference>
<evidence type="ECO:0000259" key="4">
    <source>
        <dbReference type="Pfam" id="PF13613"/>
    </source>
</evidence>
<proteinExistence type="predicted"/>